<evidence type="ECO:0000256" key="1">
    <source>
        <dbReference type="ARBA" id="ARBA00006611"/>
    </source>
</evidence>
<proteinExistence type="inferred from homology"/>
<reference evidence="5" key="1">
    <citation type="journal article" date="2016" name="Int. J. Med. Microbiol.">
        <title>Genetic relatedness and virulence properties of enteropathogenic Escherichia coli strains of serotype O119:H6 expressing localized adherence or localized and aggregative adherence-like patterns on HeLa cells.</title>
        <authorList>
            <person name="Garcia B.G."/>
            <person name="Ooka T."/>
            <person name="Gotoh Y."/>
            <person name="Vieira M.A.M."/>
            <person name="Yamamoto D."/>
            <person name="Ogura Y."/>
            <person name="Girao D.M."/>
            <person name="Sampaio S.C.F."/>
            <person name="Bonfim Melo A."/>
            <person name="Irino K."/>
            <person name="Hayashi T."/>
            <person name="Gomes T.A.T."/>
        </authorList>
    </citation>
    <scope>NUCLEOTIDE SEQUENCE</scope>
    <source>
        <strain evidence="5">EC404/03</strain>
        <plasmid evidence="5">pEC404/03-1</plasmid>
    </source>
</reference>
<geneLocation type="plasmid" evidence="5">
    <name>pEC404/03-1</name>
</geneLocation>
<dbReference type="GO" id="GO:0005886">
    <property type="term" value="C:plasma membrane"/>
    <property type="evidence" value="ECO:0007669"/>
    <property type="project" value="TreeGrafter"/>
</dbReference>
<dbReference type="PANTHER" id="PTHR30258">
    <property type="entry name" value="TYPE II SECRETION SYSTEM PROTEIN GSPE-RELATED"/>
    <property type="match status" value="1"/>
</dbReference>
<keyword evidence="3" id="KW-0067">ATP-binding</keyword>
<dbReference type="PANTHER" id="PTHR30258:SF3">
    <property type="entry name" value="SLL1921 PROTEIN"/>
    <property type="match status" value="1"/>
</dbReference>
<dbReference type="GO" id="GO:0005524">
    <property type="term" value="F:ATP binding"/>
    <property type="evidence" value="ECO:0007669"/>
    <property type="project" value="UniProtKB-KW"/>
</dbReference>
<gene>
    <name evidence="5" type="primary">bfpD</name>
    <name evidence="5" type="ORF">EPECO119H6_pEC404/03-1-008</name>
</gene>
<dbReference type="Pfam" id="PF00437">
    <property type="entry name" value="T2SSE"/>
    <property type="match status" value="1"/>
</dbReference>
<evidence type="ECO:0000259" key="4">
    <source>
        <dbReference type="Pfam" id="PF00437"/>
    </source>
</evidence>
<dbReference type="InterPro" id="IPR001482">
    <property type="entry name" value="T2SS/T4SS_dom"/>
</dbReference>
<organism evidence="5">
    <name type="scientific">Escherichia coli O119:H6</name>
    <dbReference type="NCBI Taxonomy" id="397448"/>
    <lineage>
        <taxon>Bacteria</taxon>
        <taxon>Pseudomonadati</taxon>
        <taxon>Pseudomonadota</taxon>
        <taxon>Gammaproteobacteria</taxon>
        <taxon>Enterobacterales</taxon>
        <taxon>Enterobacteriaceae</taxon>
        <taxon>Escherichia</taxon>
    </lineage>
</organism>
<keyword evidence="2" id="KW-0547">Nucleotide-binding</keyword>
<dbReference type="GO" id="GO:0016887">
    <property type="term" value="F:ATP hydrolysis activity"/>
    <property type="evidence" value="ECO:0007669"/>
    <property type="project" value="TreeGrafter"/>
</dbReference>
<dbReference type="CDD" id="cd01129">
    <property type="entry name" value="PulE-GspE-like"/>
    <property type="match status" value="1"/>
</dbReference>
<accession>A0A140JY35</accession>
<evidence type="ECO:0000256" key="3">
    <source>
        <dbReference type="ARBA" id="ARBA00022840"/>
    </source>
</evidence>
<dbReference type="Gene3D" id="3.30.450.90">
    <property type="match status" value="1"/>
</dbReference>
<evidence type="ECO:0000256" key="2">
    <source>
        <dbReference type="ARBA" id="ARBA00022741"/>
    </source>
</evidence>
<name>A0A140JY35_ECOLX</name>
<keyword evidence="5" id="KW-0614">Plasmid</keyword>
<dbReference type="EMBL" id="AP014804">
    <property type="protein sequence ID" value="BAU62012.1"/>
    <property type="molecule type" value="Genomic_DNA"/>
</dbReference>
<dbReference type="InterPro" id="IPR027417">
    <property type="entry name" value="P-loop_NTPase"/>
</dbReference>
<dbReference type="Gene3D" id="3.40.50.300">
    <property type="entry name" value="P-loop containing nucleotide triphosphate hydrolases"/>
    <property type="match status" value="1"/>
</dbReference>
<sequence length="535" mass="60629">MMLNKTEKTSDLMFERFKRNVSEIVTGDGGELELTVEQRKYFLIFKNGDFLVSSCHMKHHLVQMLREIATRKGYPNLTIYEVNLKDIRLLYEASLKTVQNNGQDLLPVEKRASMLLFECAEMRVSDLHIKVYDAEADIYIRKDGDMELLRQIESNTAHSILASLYNNADDSDATYKINAYQAARIVASKSRLALPPVIQAVRLQFNPLGQGGRYLIARFLYTDKSEKQKEMDPTRFGFHHSHAESFSRMRNLPIGINIISGPTGSGKSTTLKNLLELLYIEKKKKVNIISIEDPPEYEIDGTAQLPITNVETEAQRGEEYRKAITAALRSDPDIIMPGEARDAEVINLLFTAAMTGHQVWTSLHANNALAIFDRLKDQGVDEFKLTDPELITGLVAQRLVRRLCDQCSITLTEYIASGGEISDTDRKIISGHETSVRFPNPRAKKCCRDGYNGRTILAEVIEPDSKLLRLVAEGKREDALHYWLTSLHGMALKEHAWLKIISGEICVMDAVNKISGIDNITEERKKYLFSRDNEI</sequence>
<dbReference type="AlphaFoldDB" id="A0A140JY35"/>
<feature type="domain" description="Bacterial type II secretion system protein E" evidence="4">
    <location>
        <begin position="104"/>
        <end position="503"/>
    </location>
</feature>
<dbReference type="SUPFAM" id="SSF52540">
    <property type="entry name" value="P-loop containing nucleoside triphosphate hydrolases"/>
    <property type="match status" value="1"/>
</dbReference>
<evidence type="ECO:0000313" key="5">
    <source>
        <dbReference type="EMBL" id="BAU62012.1"/>
    </source>
</evidence>
<dbReference type="RefSeq" id="WP_114034348.1">
    <property type="nucleotide sequence ID" value="NZ_AP014804.1"/>
</dbReference>
<protein>
    <submittedName>
        <fullName evidence="5">Nucleotide binding protein</fullName>
    </submittedName>
</protein>
<comment type="similarity">
    <text evidence="1">Belongs to the GSP E family.</text>
</comment>